<proteinExistence type="predicted"/>
<dbReference type="AlphaFoldDB" id="A0A0C9X7J1"/>
<evidence type="ECO:0000256" key="1">
    <source>
        <dbReference type="SAM" id="MobiDB-lite"/>
    </source>
</evidence>
<evidence type="ECO:0000256" key="2">
    <source>
        <dbReference type="SAM" id="Phobius"/>
    </source>
</evidence>
<dbReference type="HOGENOM" id="CLU_1835476_0_0_1"/>
<evidence type="ECO:0000313" key="3">
    <source>
        <dbReference type="EMBL" id="KIJ93561.1"/>
    </source>
</evidence>
<feature type="region of interest" description="Disordered" evidence="1">
    <location>
        <begin position="1"/>
        <end position="31"/>
    </location>
</feature>
<evidence type="ECO:0000313" key="4">
    <source>
        <dbReference type="Proteomes" id="UP000054477"/>
    </source>
</evidence>
<dbReference type="EMBL" id="KN838836">
    <property type="protein sequence ID" value="KIJ93561.1"/>
    <property type="molecule type" value="Genomic_DNA"/>
</dbReference>
<feature type="transmembrane region" description="Helical" evidence="2">
    <location>
        <begin position="83"/>
        <end position="103"/>
    </location>
</feature>
<reference evidence="4" key="2">
    <citation type="submission" date="2015-01" db="EMBL/GenBank/DDBJ databases">
        <title>Evolutionary Origins and Diversification of the Mycorrhizal Mutualists.</title>
        <authorList>
            <consortium name="DOE Joint Genome Institute"/>
            <consortium name="Mycorrhizal Genomics Consortium"/>
            <person name="Kohler A."/>
            <person name="Kuo A."/>
            <person name="Nagy L.G."/>
            <person name="Floudas D."/>
            <person name="Copeland A."/>
            <person name="Barry K.W."/>
            <person name="Cichocki N."/>
            <person name="Veneault-Fourrey C."/>
            <person name="LaButti K."/>
            <person name="Lindquist E.A."/>
            <person name="Lipzen A."/>
            <person name="Lundell T."/>
            <person name="Morin E."/>
            <person name="Murat C."/>
            <person name="Riley R."/>
            <person name="Ohm R."/>
            <person name="Sun H."/>
            <person name="Tunlid A."/>
            <person name="Henrissat B."/>
            <person name="Grigoriev I.V."/>
            <person name="Hibbett D.S."/>
            <person name="Martin F."/>
        </authorList>
    </citation>
    <scope>NUCLEOTIDE SEQUENCE [LARGE SCALE GENOMIC DNA]</scope>
    <source>
        <strain evidence="4">LaAM-08-1</strain>
    </source>
</reference>
<gene>
    <name evidence="3" type="ORF">K443DRAFT_684449</name>
</gene>
<reference evidence="3 4" key="1">
    <citation type="submission" date="2014-04" db="EMBL/GenBank/DDBJ databases">
        <authorList>
            <consortium name="DOE Joint Genome Institute"/>
            <person name="Kuo A."/>
            <person name="Kohler A."/>
            <person name="Nagy L.G."/>
            <person name="Floudas D."/>
            <person name="Copeland A."/>
            <person name="Barry K.W."/>
            <person name="Cichocki N."/>
            <person name="Veneault-Fourrey C."/>
            <person name="LaButti K."/>
            <person name="Lindquist E.A."/>
            <person name="Lipzen A."/>
            <person name="Lundell T."/>
            <person name="Morin E."/>
            <person name="Murat C."/>
            <person name="Sun H."/>
            <person name="Tunlid A."/>
            <person name="Henrissat B."/>
            <person name="Grigoriev I.V."/>
            <person name="Hibbett D.S."/>
            <person name="Martin F."/>
            <person name="Nordberg H.P."/>
            <person name="Cantor M.N."/>
            <person name="Hua S.X."/>
        </authorList>
    </citation>
    <scope>NUCLEOTIDE SEQUENCE [LARGE SCALE GENOMIC DNA]</scope>
    <source>
        <strain evidence="3 4">LaAM-08-1</strain>
    </source>
</reference>
<organism evidence="3 4">
    <name type="scientific">Laccaria amethystina LaAM-08-1</name>
    <dbReference type="NCBI Taxonomy" id="1095629"/>
    <lineage>
        <taxon>Eukaryota</taxon>
        <taxon>Fungi</taxon>
        <taxon>Dikarya</taxon>
        <taxon>Basidiomycota</taxon>
        <taxon>Agaricomycotina</taxon>
        <taxon>Agaricomycetes</taxon>
        <taxon>Agaricomycetidae</taxon>
        <taxon>Agaricales</taxon>
        <taxon>Agaricineae</taxon>
        <taxon>Hydnangiaceae</taxon>
        <taxon>Laccaria</taxon>
    </lineage>
</organism>
<name>A0A0C9X7J1_9AGAR</name>
<sequence>MSSPPAIPVIKDNSPPPAYSEIPPSSSASASFPAPAPLFAHAGPSQHFGPTPLNPTQMLLPYAYYGDPAAADQRARWRFAATLLWALVAWLVLALFAGVELWAEEGWGRQNVKAWVTTGLRNCVVALMSCYPSFTGFLPG</sequence>
<keyword evidence="2" id="KW-0812">Transmembrane</keyword>
<accession>A0A0C9X7J1</accession>
<protein>
    <submittedName>
        <fullName evidence="3">Unplaced genomic scaffold K443scaffold_301, whole genome shotgun sequence</fullName>
    </submittedName>
</protein>
<feature type="compositionally biased region" description="Low complexity" evidence="1">
    <location>
        <begin position="19"/>
        <end position="31"/>
    </location>
</feature>
<dbReference type="Proteomes" id="UP000054477">
    <property type="component" value="Unassembled WGS sequence"/>
</dbReference>
<keyword evidence="2" id="KW-1133">Transmembrane helix</keyword>
<keyword evidence="2" id="KW-0472">Membrane</keyword>
<keyword evidence="4" id="KW-1185">Reference proteome</keyword>